<evidence type="ECO:0000313" key="2">
    <source>
        <dbReference type="EMBL" id="KAJ9573545.1"/>
    </source>
</evidence>
<name>A0AAD7Z2G1_DIPPU</name>
<feature type="chain" id="PRO_5042144555" evidence="1">
    <location>
        <begin position="19"/>
        <end position="226"/>
    </location>
</feature>
<comment type="caution">
    <text evidence="2">The sequence shown here is derived from an EMBL/GenBank/DDBJ whole genome shotgun (WGS) entry which is preliminary data.</text>
</comment>
<dbReference type="AlphaFoldDB" id="A0AAD7Z2G1"/>
<dbReference type="Proteomes" id="UP001233999">
    <property type="component" value="Unassembled WGS sequence"/>
</dbReference>
<sequence>MEKNIVFIVFCIFQVTSGQVDPEQDLRDLIDQTTTAFGSYYAPLQNRHYAFLNNVTSETMRLEIERTNVMYELEYLALELSTNESNIFECLNLALENIAVVVNDRVIELEVLTTTEFNNLNLIWNDVFNLVQEEVMLIRNTMQSLQDCKELETVEETNDCINVLIPIFDLSKDDILNRFAELHTLGQTVLDLAEENLANNIAQSQNHISDNMLVIREELTTCAENL</sequence>
<feature type="signal peptide" evidence="1">
    <location>
        <begin position="1"/>
        <end position="18"/>
    </location>
</feature>
<keyword evidence="1" id="KW-0732">Signal</keyword>
<accession>A0AAD7Z2G1</accession>
<reference evidence="2" key="2">
    <citation type="submission" date="2023-05" db="EMBL/GenBank/DDBJ databases">
        <authorList>
            <person name="Fouks B."/>
        </authorList>
    </citation>
    <scope>NUCLEOTIDE SEQUENCE</scope>
    <source>
        <strain evidence="2">Stay&amp;Tobe</strain>
        <tissue evidence="2">Testes</tissue>
    </source>
</reference>
<reference evidence="2" key="1">
    <citation type="journal article" date="2023" name="IScience">
        <title>Live-bearing cockroach genome reveals convergent evolutionary mechanisms linked to viviparity in insects and beyond.</title>
        <authorList>
            <person name="Fouks B."/>
            <person name="Harrison M.C."/>
            <person name="Mikhailova A.A."/>
            <person name="Marchal E."/>
            <person name="English S."/>
            <person name="Carruthers M."/>
            <person name="Jennings E.C."/>
            <person name="Chiamaka E.L."/>
            <person name="Frigard R.A."/>
            <person name="Pippel M."/>
            <person name="Attardo G.M."/>
            <person name="Benoit J.B."/>
            <person name="Bornberg-Bauer E."/>
            <person name="Tobe S.S."/>
        </authorList>
    </citation>
    <scope>NUCLEOTIDE SEQUENCE</scope>
    <source>
        <strain evidence="2">Stay&amp;Tobe</strain>
    </source>
</reference>
<protein>
    <submittedName>
        <fullName evidence="2">Uncharacterized protein</fullName>
    </submittedName>
</protein>
<gene>
    <name evidence="2" type="ORF">L9F63_009109</name>
</gene>
<dbReference type="EMBL" id="JASPKZ010010696">
    <property type="protein sequence ID" value="KAJ9573545.1"/>
    <property type="molecule type" value="Genomic_DNA"/>
</dbReference>
<organism evidence="2 3">
    <name type="scientific">Diploptera punctata</name>
    <name type="common">Pacific beetle cockroach</name>
    <dbReference type="NCBI Taxonomy" id="6984"/>
    <lineage>
        <taxon>Eukaryota</taxon>
        <taxon>Metazoa</taxon>
        <taxon>Ecdysozoa</taxon>
        <taxon>Arthropoda</taxon>
        <taxon>Hexapoda</taxon>
        <taxon>Insecta</taxon>
        <taxon>Pterygota</taxon>
        <taxon>Neoptera</taxon>
        <taxon>Polyneoptera</taxon>
        <taxon>Dictyoptera</taxon>
        <taxon>Blattodea</taxon>
        <taxon>Blaberoidea</taxon>
        <taxon>Blaberidae</taxon>
        <taxon>Diplopterinae</taxon>
        <taxon>Diploptera</taxon>
    </lineage>
</organism>
<evidence type="ECO:0000256" key="1">
    <source>
        <dbReference type="SAM" id="SignalP"/>
    </source>
</evidence>
<keyword evidence="3" id="KW-1185">Reference proteome</keyword>
<proteinExistence type="predicted"/>
<evidence type="ECO:0000313" key="3">
    <source>
        <dbReference type="Proteomes" id="UP001233999"/>
    </source>
</evidence>